<comment type="caution">
    <text evidence="2">The sequence shown here is derived from an EMBL/GenBank/DDBJ whole genome shotgun (WGS) entry which is preliminary data.</text>
</comment>
<dbReference type="AlphaFoldDB" id="A0A8T2KEL2"/>
<reference evidence="2" key="1">
    <citation type="thesis" date="2020" institute="ProQuest LLC" country="789 East Eisenhower Parkway, Ann Arbor, MI, USA">
        <title>Comparative Genomics and Chromosome Evolution.</title>
        <authorList>
            <person name="Mudd A.B."/>
        </authorList>
    </citation>
    <scope>NUCLEOTIDE SEQUENCE</scope>
    <source>
        <strain evidence="2">Female2</strain>
        <tissue evidence="2">Blood</tissue>
    </source>
</reference>
<organism evidence="2 3">
    <name type="scientific">Hymenochirus boettgeri</name>
    <name type="common">Congo dwarf clawed frog</name>
    <dbReference type="NCBI Taxonomy" id="247094"/>
    <lineage>
        <taxon>Eukaryota</taxon>
        <taxon>Metazoa</taxon>
        <taxon>Chordata</taxon>
        <taxon>Craniata</taxon>
        <taxon>Vertebrata</taxon>
        <taxon>Euteleostomi</taxon>
        <taxon>Amphibia</taxon>
        <taxon>Batrachia</taxon>
        <taxon>Anura</taxon>
        <taxon>Pipoidea</taxon>
        <taxon>Pipidae</taxon>
        <taxon>Pipinae</taxon>
        <taxon>Hymenochirus</taxon>
    </lineage>
</organism>
<dbReference type="Proteomes" id="UP000812440">
    <property type="component" value="Chromosome 1"/>
</dbReference>
<evidence type="ECO:0000313" key="2">
    <source>
        <dbReference type="EMBL" id="KAG8454314.1"/>
    </source>
</evidence>
<protein>
    <submittedName>
        <fullName evidence="2">Uncharacterized protein</fullName>
    </submittedName>
</protein>
<feature type="region of interest" description="Disordered" evidence="1">
    <location>
        <begin position="129"/>
        <end position="162"/>
    </location>
</feature>
<keyword evidence="3" id="KW-1185">Reference proteome</keyword>
<name>A0A8T2KEL2_9PIPI</name>
<feature type="compositionally biased region" description="Polar residues" evidence="1">
    <location>
        <begin position="365"/>
        <end position="378"/>
    </location>
</feature>
<proteinExistence type="predicted"/>
<feature type="compositionally biased region" description="Low complexity" evidence="1">
    <location>
        <begin position="392"/>
        <end position="403"/>
    </location>
</feature>
<sequence>MSQKGPVGDGLSRLKNVYRSRYVFDDGLQEPRDVDPGHNVLSAIKNCFEDTNSDDLESMDSCMTPDSIFSSKILNPHIRQPSTTHKSLKSSLRKSIVHLSSPQSTLSKSAEQVTDLEDLQRPQNAIDINNLLLPESGQTSKYSENSKKGNSEKNIHGNEGELFNTEQVIQTVNTPSVVRNLAKSFNETYIIDQSAVQQPFSPTLKLLPKKRLSFKFPKEPEISNIKKIKMSEKGDQKQSGVLNRTIDTKKDSVSSFTKKTAVNENSFLKAVQPVMTPVEQNIEDDEDEFMIAEVDSFALNSWISNPKKAESKQSTSVHYKKSEVVSEKPIAVKRSISVTNSLVHQDISSQKFPAECEKQTNFQKTLNKQFSPNKQQAKGSLAKRKGNLTYLSSPTETNSSNENPKQRTLFQKNADNQLGSVPIKQLELREGIHMIKVVSTPKSGHIPEILTGEAEKNLTPEVPNALDPLSPMFPSAFKNSPTVKSMHSFGSEQIDLETEMLENGSETESFTTLQHMKRSKKVNNILGSTTTPKNRDIILTSSSLHRLFQFPHSLHCGCCVLFVFLSSRSGDYFGNGSQ</sequence>
<feature type="compositionally biased region" description="Basic and acidic residues" evidence="1">
    <location>
        <begin position="144"/>
        <end position="159"/>
    </location>
</feature>
<accession>A0A8T2KEL2</accession>
<dbReference type="OrthoDB" id="1939643at2759"/>
<evidence type="ECO:0000313" key="3">
    <source>
        <dbReference type="Proteomes" id="UP000812440"/>
    </source>
</evidence>
<gene>
    <name evidence="2" type="ORF">GDO86_000818</name>
</gene>
<feature type="region of interest" description="Disordered" evidence="1">
    <location>
        <begin position="365"/>
        <end position="404"/>
    </location>
</feature>
<feature type="compositionally biased region" description="Polar residues" evidence="1">
    <location>
        <begin position="99"/>
        <end position="112"/>
    </location>
</feature>
<feature type="region of interest" description="Disordered" evidence="1">
    <location>
        <begin position="99"/>
        <end position="118"/>
    </location>
</feature>
<dbReference type="EMBL" id="JAACNH010000001">
    <property type="protein sequence ID" value="KAG8454314.1"/>
    <property type="molecule type" value="Genomic_DNA"/>
</dbReference>
<evidence type="ECO:0000256" key="1">
    <source>
        <dbReference type="SAM" id="MobiDB-lite"/>
    </source>
</evidence>